<reference evidence="2" key="1">
    <citation type="journal article" date="2019" name="Int. J. Syst. Evol. Microbiol.">
        <title>The Global Catalogue of Microorganisms (GCM) 10K type strain sequencing project: providing services to taxonomists for standard genome sequencing and annotation.</title>
        <authorList>
            <consortium name="The Broad Institute Genomics Platform"/>
            <consortium name="The Broad Institute Genome Sequencing Center for Infectious Disease"/>
            <person name="Wu L."/>
            <person name="Ma J."/>
        </authorList>
    </citation>
    <scope>NUCLEOTIDE SEQUENCE [LARGE SCALE GENOMIC DNA]</scope>
    <source>
        <strain evidence="2">JCM 32148</strain>
    </source>
</reference>
<name>A0ABW2ZV66_9ACTN</name>
<accession>A0ABW2ZV66</accession>
<organism evidence="1 2">
    <name type="scientific">Micromonospora azadirachtae</name>
    <dbReference type="NCBI Taxonomy" id="1970735"/>
    <lineage>
        <taxon>Bacteria</taxon>
        <taxon>Bacillati</taxon>
        <taxon>Actinomycetota</taxon>
        <taxon>Actinomycetes</taxon>
        <taxon>Micromonosporales</taxon>
        <taxon>Micromonosporaceae</taxon>
        <taxon>Micromonospora</taxon>
    </lineage>
</organism>
<evidence type="ECO:0000313" key="2">
    <source>
        <dbReference type="Proteomes" id="UP001597053"/>
    </source>
</evidence>
<sequence length="106" mass="11908">MAVSYTTSADATLRDMPCRSKQAQRRCVATLQQRLSSRVGDRGIHAVEKQRADCGVYRFPPHESAQMTSGADPVRPQLRPSQAQGFIRFHRYIIPALDACGDRRSF</sequence>
<evidence type="ECO:0000313" key="1">
    <source>
        <dbReference type="EMBL" id="MFD0782475.1"/>
    </source>
</evidence>
<dbReference type="EMBL" id="JBHTHM010000009">
    <property type="protein sequence ID" value="MFD0782475.1"/>
    <property type="molecule type" value="Genomic_DNA"/>
</dbReference>
<gene>
    <name evidence="1" type="ORF">ACFQZ8_00830</name>
</gene>
<dbReference type="Proteomes" id="UP001597053">
    <property type="component" value="Unassembled WGS sequence"/>
</dbReference>
<protein>
    <submittedName>
        <fullName evidence="1">Uncharacterized protein</fullName>
    </submittedName>
</protein>
<proteinExistence type="predicted"/>
<comment type="caution">
    <text evidence="1">The sequence shown here is derived from an EMBL/GenBank/DDBJ whole genome shotgun (WGS) entry which is preliminary data.</text>
</comment>
<keyword evidence="2" id="KW-1185">Reference proteome</keyword>